<comment type="caution">
    <text evidence="2">The sequence shown here is derived from an EMBL/GenBank/DDBJ whole genome shotgun (WGS) entry which is preliminary data.</text>
</comment>
<accession>A0A8J2L8H1</accession>
<evidence type="ECO:0000313" key="2">
    <source>
        <dbReference type="EMBL" id="CAG7817668.1"/>
    </source>
</evidence>
<dbReference type="EMBL" id="CAJVCH010400226">
    <property type="protein sequence ID" value="CAG7817668.1"/>
    <property type="molecule type" value="Genomic_DNA"/>
</dbReference>
<keyword evidence="3" id="KW-1185">Reference proteome</keyword>
<name>A0A8J2L8H1_9HEXA</name>
<reference evidence="2" key="1">
    <citation type="submission" date="2021-06" db="EMBL/GenBank/DDBJ databases">
        <authorList>
            <person name="Hodson N. C."/>
            <person name="Mongue J. A."/>
            <person name="Jaron S. K."/>
        </authorList>
    </citation>
    <scope>NUCLEOTIDE SEQUENCE</scope>
</reference>
<protein>
    <submittedName>
        <fullName evidence="2">Uncharacterized protein</fullName>
    </submittedName>
</protein>
<dbReference type="Proteomes" id="UP000708208">
    <property type="component" value="Unassembled WGS sequence"/>
</dbReference>
<sequence>MNSIFWSNLFGFWSWMLILTVYGIFVEAQLEEKPLQHIINDYVTREGHWSSIYQLSSMTAGGNETYPTNLSNYVITYIDRLKWNKEIIPAKFHDGQNNSVLSTKRRHFGATVANMNFCTTSQTSNGLRDKMAIYVTVQSLGGLVQVLKSTTSVS</sequence>
<feature type="transmembrane region" description="Helical" evidence="1">
    <location>
        <begin position="12"/>
        <end position="30"/>
    </location>
</feature>
<organism evidence="2 3">
    <name type="scientific">Allacma fusca</name>
    <dbReference type="NCBI Taxonomy" id="39272"/>
    <lineage>
        <taxon>Eukaryota</taxon>
        <taxon>Metazoa</taxon>
        <taxon>Ecdysozoa</taxon>
        <taxon>Arthropoda</taxon>
        <taxon>Hexapoda</taxon>
        <taxon>Collembola</taxon>
        <taxon>Symphypleona</taxon>
        <taxon>Sminthuridae</taxon>
        <taxon>Allacma</taxon>
    </lineage>
</organism>
<dbReference type="AlphaFoldDB" id="A0A8J2L8H1"/>
<keyword evidence="1" id="KW-0812">Transmembrane</keyword>
<gene>
    <name evidence="2" type="ORF">AFUS01_LOCUS28220</name>
</gene>
<keyword evidence="1" id="KW-1133">Transmembrane helix</keyword>
<evidence type="ECO:0000313" key="3">
    <source>
        <dbReference type="Proteomes" id="UP000708208"/>
    </source>
</evidence>
<dbReference type="OrthoDB" id="6766775at2759"/>
<keyword evidence="1" id="KW-0472">Membrane</keyword>
<proteinExistence type="predicted"/>
<evidence type="ECO:0000256" key="1">
    <source>
        <dbReference type="SAM" id="Phobius"/>
    </source>
</evidence>